<evidence type="ECO:0000256" key="5">
    <source>
        <dbReference type="ARBA" id="ARBA00022516"/>
    </source>
</evidence>
<evidence type="ECO:0000256" key="6">
    <source>
        <dbReference type="ARBA" id="ARBA00022679"/>
    </source>
</evidence>
<reference evidence="15 16" key="1">
    <citation type="submission" date="2019-09" db="EMBL/GenBank/DDBJ databases">
        <title>Phylogeny of genus Pseudoclavibacter and closely related genus.</title>
        <authorList>
            <person name="Li Y."/>
        </authorList>
    </citation>
    <scope>NUCLEOTIDE SEQUENCE [LARGE SCALE GENOMIC DNA]</scope>
    <source>
        <strain evidence="15 16">KCTC 13959</strain>
    </source>
</reference>
<name>A0A7J5BG99_9MICO</name>
<comment type="pathway">
    <text evidence="12">Isoprenoid biosynthesis; isopentenyl diphosphate biosynthesis via mevalonate pathway; isopentenyl diphosphate from (R)-mevalonate: step 1/3.</text>
</comment>
<dbReference type="Gene3D" id="3.30.230.10">
    <property type="match status" value="1"/>
</dbReference>
<evidence type="ECO:0000256" key="2">
    <source>
        <dbReference type="ARBA" id="ARBA00006495"/>
    </source>
</evidence>
<dbReference type="GO" id="GO:0005829">
    <property type="term" value="C:cytosol"/>
    <property type="evidence" value="ECO:0007669"/>
    <property type="project" value="TreeGrafter"/>
</dbReference>
<dbReference type="RefSeq" id="WP_158051272.1">
    <property type="nucleotide sequence ID" value="NZ_WBKB01000001.1"/>
</dbReference>
<dbReference type="Proteomes" id="UP000433493">
    <property type="component" value="Unassembled WGS sequence"/>
</dbReference>
<evidence type="ECO:0000259" key="14">
    <source>
        <dbReference type="Pfam" id="PF08544"/>
    </source>
</evidence>
<organism evidence="15 16">
    <name type="scientific">Gulosibacter chungangensis</name>
    <dbReference type="NCBI Taxonomy" id="979746"/>
    <lineage>
        <taxon>Bacteria</taxon>
        <taxon>Bacillati</taxon>
        <taxon>Actinomycetota</taxon>
        <taxon>Actinomycetes</taxon>
        <taxon>Micrococcales</taxon>
        <taxon>Microbacteriaceae</taxon>
        <taxon>Gulosibacter</taxon>
    </lineage>
</organism>
<dbReference type="InterPro" id="IPR014721">
    <property type="entry name" value="Ribsml_uS5_D2-typ_fold_subgr"/>
</dbReference>
<keyword evidence="4" id="KW-0963">Cytoplasm</keyword>
<dbReference type="InterPro" id="IPR006204">
    <property type="entry name" value="GHMP_kinase_N_dom"/>
</dbReference>
<dbReference type="Gene3D" id="3.30.70.890">
    <property type="entry name" value="GHMP kinase, C-terminal domain"/>
    <property type="match status" value="1"/>
</dbReference>
<accession>A0A7J5BG99</accession>
<feature type="domain" description="GHMP kinase N-terminal" evidence="13">
    <location>
        <begin position="90"/>
        <end position="168"/>
    </location>
</feature>
<dbReference type="InterPro" id="IPR036554">
    <property type="entry name" value="GHMP_kinase_C_sf"/>
</dbReference>
<evidence type="ECO:0000259" key="13">
    <source>
        <dbReference type="Pfam" id="PF00288"/>
    </source>
</evidence>
<dbReference type="InterPro" id="IPR006205">
    <property type="entry name" value="Mev_gal_kin"/>
</dbReference>
<dbReference type="PROSITE" id="PS00627">
    <property type="entry name" value="GHMP_KINASES_ATP"/>
    <property type="match status" value="1"/>
</dbReference>
<dbReference type="InterPro" id="IPR006203">
    <property type="entry name" value="GHMP_knse_ATP-bd_CS"/>
</dbReference>
<dbReference type="EMBL" id="WBKB01000001">
    <property type="protein sequence ID" value="KAB1645264.1"/>
    <property type="molecule type" value="Genomic_DNA"/>
</dbReference>
<comment type="similarity">
    <text evidence="2">Belongs to the GHMP kinase family. Mevalonate kinase subfamily.</text>
</comment>
<dbReference type="PANTHER" id="PTHR43290">
    <property type="entry name" value="MEVALONATE KINASE"/>
    <property type="match status" value="1"/>
</dbReference>
<dbReference type="SUPFAM" id="SSF55060">
    <property type="entry name" value="GHMP Kinase, C-terminal domain"/>
    <property type="match status" value="1"/>
</dbReference>
<dbReference type="Pfam" id="PF08544">
    <property type="entry name" value="GHMP_kinases_C"/>
    <property type="match status" value="1"/>
</dbReference>
<evidence type="ECO:0000256" key="1">
    <source>
        <dbReference type="ARBA" id="ARBA00004496"/>
    </source>
</evidence>
<comment type="subcellular location">
    <subcellularLocation>
        <location evidence="1">Cytoplasm</location>
    </subcellularLocation>
</comment>
<evidence type="ECO:0000256" key="12">
    <source>
        <dbReference type="ARBA" id="ARBA00029438"/>
    </source>
</evidence>
<gene>
    <name evidence="15" type="primary">mvk</name>
    <name evidence="15" type="ORF">F8O05_03225</name>
</gene>
<keyword evidence="11" id="KW-0443">Lipid metabolism</keyword>
<protein>
    <recommendedName>
        <fullName evidence="3">mevalonate kinase</fullName>
        <ecNumber evidence="3">2.7.1.36</ecNumber>
    </recommendedName>
</protein>
<evidence type="ECO:0000256" key="3">
    <source>
        <dbReference type="ARBA" id="ARBA00012103"/>
    </source>
</evidence>
<dbReference type="AlphaFoldDB" id="A0A7J5BG99"/>
<dbReference type="InterPro" id="IPR013750">
    <property type="entry name" value="GHMP_kinase_C_dom"/>
</dbReference>
<dbReference type="GO" id="GO:0019287">
    <property type="term" value="P:isopentenyl diphosphate biosynthetic process, mevalonate pathway"/>
    <property type="evidence" value="ECO:0007669"/>
    <property type="project" value="UniProtKB-UniPathway"/>
</dbReference>
<feature type="domain" description="GHMP kinase C-terminal" evidence="14">
    <location>
        <begin position="242"/>
        <end position="320"/>
    </location>
</feature>
<keyword evidence="6 15" id="KW-0808">Transferase</keyword>
<evidence type="ECO:0000256" key="10">
    <source>
        <dbReference type="ARBA" id="ARBA00022842"/>
    </source>
</evidence>
<keyword evidence="16" id="KW-1185">Reference proteome</keyword>
<evidence type="ECO:0000256" key="4">
    <source>
        <dbReference type="ARBA" id="ARBA00022490"/>
    </source>
</evidence>
<evidence type="ECO:0000313" key="16">
    <source>
        <dbReference type="Proteomes" id="UP000433493"/>
    </source>
</evidence>
<evidence type="ECO:0000256" key="8">
    <source>
        <dbReference type="ARBA" id="ARBA00022777"/>
    </source>
</evidence>
<dbReference type="NCBIfam" id="TIGR00549">
    <property type="entry name" value="mevalon_kin"/>
    <property type="match status" value="1"/>
</dbReference>
<keyword evidence="7" id="KW-0547">Nucleotide-binding</keyword>
<dbReference type="UniPathway" id="UPA00057">
    <property type="reaction ID" value="UER00098"/>
</dbReference>
<proteinExistence type="inferred from homology"/>
<dbReference type="Pfam" id="PF00288">
    <property type="entry name" value="GHMP_kinases_N"/>
    <property type="match status" value="1"/>
</dbReference>
<evidence type="ECO:0000256" key="11">
    <source>
        <dbReference type="ARBA" id="ARBA00023098"/>
    </source>
</evidence>
<keyword evidence="8 15" id="KW-0418">Kinase</keyword>
<dbReference type="PANTHER" id="PTHR43290:SF2">
    <property type="entry name" value="MEVALONATE KINASE"/>
    <property type="match status" value="1"/>
</dbReference>
<dbReference type="SUPFAM" id="SSF54211">
    <property type="entry name" value="Ribosomal protein S5 domain 2-like"/>
    <property type="match status" value="1"/>
</dbReference>
<dbReference type="GO" id="GO:0004496">
    <property type="term" value="F:mevalonate kinase activity"/>
    <property type="evidence" value="ECO:0007669"/>
    <property type="project" value="UniProtKB-EC"/>
</dbReference>
<comment type="caution">
    <text evidence="15">The sequence shown here is derived from an EMBL/GenBank/DDBJ whole genome shotgun (WGS) entry which is preliminary data.</text>
</comment>
<evidence type="ECO:0000256" key="9">
    <source>
        <dbReference type="ARBA" id="ARBA00022840"/>
    </source>
</evidence>
<dbReference type="InterPro" id="IPR020568">
    <property type="entry name" value="Ribosomal_Su5_D2-typ_SF"/>
</dbReference>
<keyword evidence="5" id="KW-0444">Lipid biosynthesis</keyword>
<sequence length="332" mass="33939">MNQPVPANPFHTAALRLSDAPTVRAEGEGRVHGKVILIGEHAVVYGQPAIALPVNSVEAAVTLRLFDAARIDSDLYVGLSDAAPEEVAPVLAAVDAVTQAAGFEKGQVGVTIRSSVPVGRGLGSSAAVAGAIVDAAASVAGLRWNDDERYELIQASERIAHGTPSGLDARTVISDHPVYFQHGQASRIEVGTPFGFVIADTGRPSFTAQALAGVRVLHELDHDMATAAINRLGELTEASRIALADGDVPTLGTIMTEAHGLLTRIDVSSAELNDLVTAALDAGAIGAKLTGGGLGGCIIALAATPQATDALATALTKAGAADVWTMTLEATR</sequence>
<keyword evidence="10" id="KW-0460">Magnesium</keyword>
<dbReference type="EC" id="2.7.1.36" evidence="3"/>
<dbReference type="PRINTS" id="PR00959">
    <property type="entry name" value="MEVGALKINASE"/>
</dbReference>
<dbReference type="GO" id="GO:0005524">
    <property type="term" value="F:ATP binding"/>
    <property type="evidence" value="ECO:0007669"/>
    <property type="project" value="UniProtKB-KW"/>
</dbReference>
<evidence type="ECO:0000313" key="15">
    <source>
        <dbReference type="EMBL" id="KAB1645264.1"/>
    </source>
</evidence>
<keyword evidence="9" id="KW-0067">ATP-binding</keyword>
<dbReference type="OrthoDB" id="9764892at2"/>
<evidence type="ECO:0000256" key="7">
    <source>
        <dbReference type="ARBA" id="ARBA00022741"/>
    </source>
</evidence>